<reference evidence="2" key="2">
    <citation type="submission" date="2024-07" db="EMBL/GenBank/DDBJ databases">
        <title>Streptomyces haneummycinica sp. nov., a new antibiotic-producing actinobacterium isolated from marine sediment.</title>
        <authorList>
            <person name="Uemura M."/>
            <person name="Hamada M."/>
            <person name="Hirano S."/>
            <person name="Kobayashi K."/>
            <person name="Ohshiro T."/>
            <person name="Kobayashi T."/>
            <person name="Terahara T."/>
        </authorList>
    </citation>
    <scope>NUCLEOTIDE SEQUENCE</scope>
    <source>
        <strain evidence="2">KM77-8</strain>
    </source>
</reference>
<dbReference type="EMBL" id="AP035768">
    <property type="protein sequence ID" value="BFO21624.1"/>
    <property type="molecule type" value="Genomic_DNA"/>
</dbReference>
<feature type="region of interest" description="Disordered" evidence="1">
    <location>
        <begin position="140"/>
        <end position="170"/>
    </location>
</feature>
<name>A0AAT9HVQ4_9ACTN</name>
<proteinExistence type="predicted"/>
<evidence type="ECO:0000256" key="1">
    <source>
        <dbReference type="SAM" id="MobiDB-lite"/>
    </source>
</evidence>
<feature type="compositionally biased region" description="Basic and acidic residues" evidence="1">
    <location>
        <begin position="243"/>
        <end position="261"/>
    </location>
</feature>
<feature type="region of interest" description="Disordered" evidence="1">
    <location>
        <begin position="240"/>
        <end position="261"/>
    </location>
</feature>
<reference evidence="2" key="1">
    <citation type="submission" date="2024-06" db="EMBL/GenBank/DDBJ databases">
        <authorList>
            <consortium name="consrtm"/>
            <person name="Uemura M."/>
            <person name="Terahara T."/>
        </authorList>
    </citation>
    <scope>NUCLEOTIDE SEQUENCE</scope>
    <source>
        <strain evidence="2">KM77-8</strain>
    </source>
</reference>
<evidence type="ECO:0000313" key="2">
    <source>
        <dbReference type="EMBL" id="BFO21624.1"/>
    </source>
</evidence>
<feature type="compositionally biased region" description="Gly residues" evidence="1">
    <location>
        <begin position="147"/>
        <end position="158"/>
    </location>
</feature>
<gene>
    <name evidence="2" type="ORF">SHKM778_80120</name>
</gene>
<organism evidence="2">
    <name type="scientific">Streptomyces haneummycinicus</name>
    <dbReference type="NCBI Taxonomy" id="3074435"/>
    <lineage>
        <taxon>Bacteria</taxon>
        <taxon>Bacillati</taxon>
        <taxon>Actinomycetota</taxon>
        <taxon>Actinomycetes</taxon>
        <taxon>Kitasatosporales</taxon>
        <taxon>Streptomycetaceae</taxon>
        <taxon>Streptomyces</taxon>
    </lineage>
</organism>
<protein>
    <submittedName>
        <fullName evidence="2">Uncharacterized protein</fullName>
    </submittedName>
</protein>
<sequence>MGYAVENGHQGDVVLLGGAQHVPGDGVGVAGGGGDHDPDVGGGDEFGGEDAVVGDEGVDVGRVQEGEAGRQGVGGLDPQHPRGVLAGQQQVVGGVPVVGHPHACEVGQHPHSAEPVVVLRMADKYRCACRGPQHPRLADPVAHQGVHQGGLSGPGGPADDGQQRRRGVSQPGHQVVVQLGEQFVAVGTRACGTREGQREACGGDTVAQGGECVEQLRPYVQGHHMRRMPNFRGILKHMSMSARRQDTRDGRGDRDVRTGQA</sequence>
<accession>A0AAT9HVQ4</accession>
<dbReference type="AlphaFoldDB" id="A0AAT9HVQ4"/>